<dbReference type="AlphaFoldDB" id="A0Q0V4"/>
<dbReference type="RefSeq" id="WP_011722256.1">
    <property type="nucleotide sequence ID" value="NC_008593.1"/>
</dbReference>
<protein>
    <submittedName>
        <fullName evidence="1">Uncharacterized protein</fullName>
    </submittedName>
</protein>
<accession>A0Q0V4</accession>
<dbReference type="KEGG" id="cno:NT01CX_2183"/>
<dbReference type="EMBL" id="CP000382">
    <property type="protein sequence ID" value="ABK61353.1"/>
    <property type="molecule type" value="Genomic_DNA"/>
</dbReference>
<dbReference type="HOGENOM" id="CLU_1552801_0_0_9"/>
<dbReference type="PATRIC" id="fig|386415.7.peg.1288"/>
<dbReference type="STRING" id="386415.NT01CX_2183"/>
<gene>
    <name evidence="1" type="ordered locus">NT01CX_2183</name>
</gene>
<evidence type="ECO:0000313" key="1">
    <source>
        <dbReference type="EMBL" id="ABK61353.1"/>
    </source>
</evidence>
<keyword evidence="2" id="KW-1185">Reference proteome</keyword>
<organism evidence="1 2">
    <name type="scientific">Clostridium novyi (strain NT)</name>
    <dbReference type="NCBI Taxonomy" id="386415"/>
    <lineage>
        <taxon>Bacteria</taxon>
        <taxon>Bacillati</taxon>
        <taxon>Bacillota</taxon>
        <taxon>Clostridia</taxon>
        <taxon>Eubacteriales</taxon>
        <taxon>Clostridiaceae</taxon>
        <taxon>Clostridium</taxon>
    </lineage>
</organism>
<sequence>MLYKDHKNIKVDVNDNEITFKDIYNKDYFPIEYESQIKRANVLLIPIEKFKDYNSPVFPEGTQEFFEYIKEKSVGTKLVPDICISDNNYKELELHSSVINLCEIIVKQAVLSIITSMIGSYFYEKLKQTKDTIRGTVKITVECDGESKKIQFEGNIEDFERTVDSISNKFFDK</sequence>
<dbReference type="eggNOG" id="ENOG50341G5">
    <property type="taxonomic scope" value="Bacteria"/>
</dbReference>
<evidence type="ECO:0000313" key="2">
    <source>
        <dbReference type="Proteomes" id="UP000008220"/>
    </source>
</evidence>
<name>A0Q0V4_CLONN</name>
<dbReference type="Proteomes" id="UP000008220">
    <property type="component" value="Chromosome"/>
</dbReference>
<reference evidence="1 2" key="1">
    <citation type="journal article" date="2006" name="Nat. Biotechnol.">
        <title>The genome and transcriptomes of the anti-tumor agent Clostridium novyi-NT.</title>
        <authorList>
            <person name="Bettegowda C."/>
            <person name="Huang X."/>
            <person name="Lin J."/>
            <person name="Cheong I."/>
            <person name="Kohli M."/>
            <person name="Szabo S.A."/>
            <person name="Zhang X."/>
            <person name="Diaz L.A. Jr."/>
            <person name="Velculescu V.E."/>
            <person name="Parmigiani G."/>
            <person name="Kinzler K.W."/>
            <person name="Vogelstein B."/>
            <person name="Zhou S."/>
        </authorList>
    </citation>
    <scope>NUCLEOTIDE SEQUENCE [LARGE SCALE GENOMIC DNA]</scope>
    <source>
        <strain evidence="1 2">NT</strain>
    </source>
</reference>
<proteinExistence type="predicted"/>